<sequence>MKKTITLPSDYSKSSFFNDGKELFCNSPQFQMEFTLFGTFLMKSNNRQYNVNIFLHEFIMKIIEEKGERHINLENVCVKKALHPKTQQLGLRISKNGQFIELFGEIIELWKQIKKFVIQTDFSLKYKLGQKLGERFSSSVFKALKIINGQKVAVKIIEKSLVQRNNASERQQLINELTVLRQINHDNLLKLHETFENDEKIYLVLDLLEGGHLKNSIFRFRYSEQETIILMQTLFKSLNYMHERNIYHQDIRFDNILLKDQQDLTSACIINFGKSEIIQQSLVSTQNLNFYDQNSLIQFIRKKDILSLCIVIYSIFSKKLYQETQILDELLMKNYESMSDIEYLDLNPPLLQFFEIFFTSKGKTQMDTIKCSDILNLDIFNLLLIRRPSKFQGIPQQINHNFKRTSRFAPKYSEKEQQIISNFQKILKLPTISDSSESKISQNNSQSPQTENFISYRLLQDEKASSIKPRHSVLKKCLSPNI</sequence>
<dbReference type="GO" id="GO:0005524">
    <property type="term" value="F:ATP binding"/>
    <property type="evidence" value="ECO:0007669"/>
    <property type="project" value="UniProtKB-KW"/>
</dbReference>
<evidence type="ECO:0000256" key="2">
    <source>
        <dbReference type="ARBA" id="ARBA00022679"/>
    </source>
</evidence>
<accession>A0A8S1LIK4</accession>
<keyword evidence="5" id="KW-0067">ATP-binding</keyword>
<evidence type="ECO:0000256" key="3">
    <source>
        <dbReference type="ARBA" id="ARBA00022741"/>
    </source>
</evidence>
<evidence type="ECO:0000313" key="8">
    <source>
        <dbReference type="Proteomes" id="UP000688137"/>
    </source>
</evidence>
<proteinExistence type="predicted"/>
<keyword evidence="8" id="KW-1185">Reference proteome</keyword>
<evidence type="ECO:0000256" key="1">
    <source>
        <dbReference type="ARBA" id="ARBA00022527"/>
    </source>
</evidence>
<dbReference type="Pfam" id="PF00069">
    <property type="entry name" value="Pkinase"/>
    <property type="match status" value="1"/>
</dbReference>
<evidence type="ECO:0000313" key="7">
    <source>
        <dbReference type="EMBL" id="CAD8067510.1"/>
    </source>
</evidence>
<dbReference type="PROSITE" id="PS50011">
    <property type="entry name" value="PROTEIN_KINASE_DOM"/>
    <property type="match status" value="1"/>
</dbReference>
<keyword evidence="2" id="KW-0808">Transferase</keyword>
<comment type="caution">
    <text evidence="7">The sequence shown here is derived from an EMBL/GenBank/DDBJ whole genome shotgun (WGS) entry which is preliminary data.</text>
</comment>
<feature type="domain" description="Protein kinase" evidence="6">
    <location>
        <begin position="126"/>
        <end position="403"/>
    </location>
</feature>
<dbReference type="InterPro" id="IPR000719">
    <property type="entry name" value="Prot_kinase_dom"/>
</dbReference>
<protein>
    <recommendedName>
        <fullName evidence="6">Protein kinase domain-containing protein</fullName>
    </recommendedName>
</protein>
<dbReference type="OMA" id="QTENFIS"/>
<dbReference type="AlphaFoldDB" id="A0A8S1LIK4"/>
<evidence type="ECO:0000256" key="5">
    <source>
        <dbReference type="ARBA" id="ARBA00022840"/>
    </source>
</evidence>
<dbReference type="PANTHER" id="PTHR43895">
    <property type="entry name" value="CALCIUM/CALMODULIN-DEPENDENT PROTEIN KINASE KINASE-RELATED"/>
    <property type="match status" value="1"/>
</dbReference>
<dbReference type="EMBL" id="CAJJDM010000040">
    <property type="protein sequence ID" value="CAD8067510.1"/>
    <property type="molecule type" value="Genomic_DNA"/>
</dbReference>
<dbReference type="Proteomes" id="UP000688137">
    <property type="component" value="Unassembled WGS sequence"/>
</dbReference>
<dbReference type="GO" id="GO:0007165">
    <property type="term" value="P:signal transduction"/>
    <property type="evidence" value="ECO:0007669"/>
    <property type="project" value="TreeGrafter"/>
</dbReference>
<evidence type="ECO:0000259" key="6">
    <source>
        <dbReference type="PROSITE" id="PS50011"/>
    </source>
</evidence>
<name>A0A8S1LIK4_PARPR</name>
<reference evidence="7" key="1">
    <citation type="submission" date="2021-01" db="EMBL/GenBank/DDBJ databases">
        <authorList>
            <consortium name="Genoscope - CEA"/>
            <person name="William W."/>
        </authorList>
    </citation>
    <scope>NUCLEOTIDE SEQUENCE</scope>
</reference>
<organism evidence="7 8">
    <name type="scientific">Paramecium primaurelia</name>
    <dbReference type="NCBI Taxonomy" id="5886"/>
    <lineage>
        <taxon>Eukaryota</taxon>
        <taxon>Sar</taxon>
        <taxon>Alveolata</taxon>
        <taxon>Ciliophora</taxon>
        <taxon>Intramacronucleata</taxon>
        <taxon>Oligohymenophorea</taxon>
        <taxon>Peniculida</taxon>
        <taxon>Parameciidae</taxon>
        <taxon>Paramecium</taxon>
    </lineage>
</organism>
<keyword evidence="3" id="KW-0547">Nucleotide-binding</keyword>
<dbReference type="GO" id="GO:0004674">
    <property type="term" value="F:protein serine/threonine kinase activity"/>
    <property type="evidence" value="ECO:0007669"/>
    <property type="project" value="UniProtKB-KW"/>
</dbReference>
<keyword evidence="1" id="KW-0723">Serine/threonine-protein kinase</keyword>
<gene>
    <name evidence="7" type="ORF">PPRIM_AZ9-3.1.T0410023</name>
</gene>
<evidence type="ECO:0000256" key="4">
    <source>
        <dbReference type="ARBA" id="ARBA00022777"/>
    </source>
</evidence>
<dbReference type="PANTHER" id="PTHR43895:SF150">
    <property type="entry name" value="SERINE_THREONINE-PROTEIN KINASE STK11"/>
    <property type="match status" value="1"/>
</dbReference>
<dbReference type="PROSITE" id="PS00109">
    <property type="entry name" value="PROTEIN_KINASE_TYR"/>
    <property type="match status" value="1"/>
</dbReference>
<keyword evidence="4" id="KW-0418">Kinase</keyword>
<dbReference type="InterPro" id="IPR008266">
    <property type="entry name" value="Tyr_kinase_AS"/>
</dbReference>